<dbReference type="GO" id="GO:0005886">
    <property type="term" value="C:plasma membrane"/>
    <property type="evidence" value="ECO:0007669"/>
    <property type="project" value="UniProtKB-SubCell"/>
</dbReference>
<feature type="non-terminal residue" evidence="8">
    <location>
        <position position="120"/>
    </location>
</feature>
<dbReference type="SUPFAM" id="SSF103473">
    <property type="entry name" value="MFS general substrate transporter"/>
    <property type="match status" value="1"/>
</dbReference>
<keyword evidence="5 6" id="KW-0472">Membrane</keyword>
<evidence type="ECO:0000256" key="1">
    <source>
        <dbReference type="ARBA" id="ARBA00004651"/>
    </source>
</evidence>
<dbReference type="Gene3D" id="1.20.1250.20">
    <property type="entry name" value="MFS general substrate transporter like domains"/>
    <property type="match status" value="1"/>
</dbReference>
<dbReference type="PROSITE" id="PS50850">
    <property type="entry name" value="MFS"/>
    <property type="match status" value="1"/>
</dbReference>
<dbReference type="PANTHER" id="PTHR43124">
    <property type="entry name" value="PURINE EFFLUX PUMP PBUE"/>
    <property type="match status" value="1"/>
</dbReference>
<keyword evidence="4 6" id="KW-1133">Transmembrane helix</keyword>
<feature type="transmembrane region" description="Helical" evidence="6">
    <location>
        <begin position="96"/>
        <end position="118"/>
    </location>
</feature>
<evidence type="ECO:0000256" key="5">
    <source>
        <dbReference type="ARBA" id="ARBA00023136"/>
    </source>
</evidence>
<feature type="domain" description="Major facilitator superfamily (MFS) profile" evidence="7">
    <location>
        <begin position="5"/>
        <end position="120"/>
    </location>
</feature>
<dbReference type="InterPro" id="IPR020846">
    <property type="entry name" value="MFS_dom"/>
</dbReference>
<evidence type="ECO:0000259" key="7">
    <source>
        <dbReference type="PROSITE" id="PS50850"/>
    </source>
</evidence>
<sequence>MLSPALLALTIASFGIGTTEFVIMGLLPELSRDLDVSIPSAGLLVSGYALGVTVGAPLVAIATARLRRKTALVSLMGLFILGNLACALAPGYGTLMAARVLTSFCHGAFFGIAAVVAADL</sequence>
<reference evidence="8 9" key="1">
    <citation type="submission" date="2020-06" db="EMBL/GenBank/DDBJ databases">
        <title>Description of novel acetic acid bacteria.</title>
        <authorList>
            <person name="Sombolestani A."/>
        </authorList>
    </citation>
    <scope>NUCLEOTIDE SEQUENCE [LARGE SCALE GENOMIC DNA]</scope>
    <source>
        <strain evidence="8 9">LMG 26838</strain>
    </source>
</reference>
<dbReference type="InterPro" id="IPR011701">
    <property type="entry name" value="MFS"/>
</dbReference>
<accession>A0A850NT19</accession>
<dbReference type="InterPro" id="IPR036259">
    <property type="entry name" value="MFS_trans_sf"/>
</dbReference>
<evidence type="ECO:0000313" key="8">
    <source>
        <dbReference type="EMBL" id="NVN32064.1"/>
    </source>
</evidence>
<dbReference type="Pfam" id="PF07690">
    <property type="entry name" value="MFS_1"/>
    <property type="match status" value="1"/>
</dbReference>
<comment type="subcellular location">
    <subcellularLocation>
        <location evidence="1">Cell membrane</location>
        <topology evidence="1">Multi-pass membrane protein</topology>
    </subcellularLocation>
</comment>
<dbReference type="Proteomes" id="UP000565205">
    <property type="component" value="Unassembled WGS sequence"/>
</dbReference>
<organism evidence="8 9">
    <name type="scientific">Endobacter medicaginis</name>
    <dbReference type="NCBI Taxonomy" id="1181271"/>
    <lineage>
        <taxon>Bacteria</taxon>
        <taxon>Pseudomonadati</taxon>
        <taxon>Pseudomonadota</taxon>
        <taxon>Alphaproteobacteria</taxon>
        <taxon>Acetobacterales</taxon>
        <taxon>Acetobacteraceae</taxon>
        <taxon>Endobacter</taxon>
    </lineage>
</organism>
<evidence type="ECO:0000313" key="9">
    <source>
        <dbReference type="Proteomes" id="UP000565205"/>
    </source>
</evidence>
<dbReference type="AlphaFoldDB" id="A0A850NT19"/>
<evidence type="ECO:0000256" key="3">
    <source>
        <dbReference type="ARBA" id="ARBA00022692"/>
    </source>
</evidence>
<name>A0A850NT19_9PROT</name>
<evidence type="ECO:0000256" key="4">
    <source>
        <dbReference type="ARBA" id="ARBA00022989"/>
    </source>
</evidence>
<dbReference type="RefSeq" id="WP_176626758.1">
    <property type="nucleotide sequence ID" value="NZ_JABXXQ010000623.1"/>
</dbReference>
<feature type="transmembrane region" description="Helical" evidence="6">
    <location>
        <begin position="71"/>
        <end position="90"/>
    </location>
</feature>
<protein>
    <submittedName>
        <fullName evidence="8">MFS transporter</fullName>
    </submittedName>
</protein>
<evidence type="ECO:0000256" key="6">
    <source>
        <dbReference type="SAM" id="Phobius"/>
    </source>
</evidence>
<dbReference type="EMBL" id="JABXXQ010000623">
    <property type="protein sequence ID" value="NVN32064.1"/>
    <property type="molecule type" value="Genomic_DNA"/>
</dbReference>
<keyword evidence="2" id="KW-1003">Cell membrane</keyword>
<dbReference type="InterPro" id="IPR050189">
    <property type="entry name" value="MFS_Efflux_Transporters"/>
</dbReference>
<proteinExistence type="predicted"/>
<evidence type="ECO:0000256" key="2">
    <source>
        <dbReference type="ARBA" id="ARBA00022475"/>
    </source>
</evidence>
<dbReference type="PANTHER" id="PTHR43124:SF8">
    <property type="entry name" value="INNER MEMBRANE TRANSPORT PROTEIN YDHP"/>
    <property type="match status" value="1"/>
</dbReference>
<comment type="caution">
    <text evidence="8">The sequence shown here is derived from an EMBL/GenBank/DDBJ whole genome shotgun (WGS) entry which is preliminary data.</text>
</comment>
<keyword evidence="3 6" id="KW-0812">Transmembrane</keyword>
<dbReference type="GO" id="GO:0022857">
    <property type="term" value="F:transmembrane transporter activity"/>
    <property type="evidence" value="ECO:0007669"/>
    <property type="project" value="InterPro"/>
</dbReference>
<feature type="transmembrane region" description="Helical" evidence="6">
    <location>
        <begin position="45"/>
        <end position="64"/>
    </location>
</feature>
<gene>
    <name evidence="8" type="ORF">HUK83_17200</name>
</gene>